<organism evidence="5 6">
    <name type="scientific">Halosaccharopolyspora lacisalsi</name>
    <dbReference type="NCBI Taxonomy" id="1000566"/>
    <lineage>
        <taxon>Bacteria</taxon>
        <taxon>Bacillati</taxon>
        <taxon>Actinomycetota</taxon>
        <taxon>Actinomycetes</taxon>
        <taxon>Pseudonocardiales</taxon>
        <taxon>Pseudonocardiaceae</taxon>
        <taxon>Halosaccharopolyspora</taxon>
    </lineage>
</organism>
<feature type="region of interest" description="Disordered" evidence="2">
    <location>
        <begin position="267"/>
        <end position="295"/>
    </location>
</feature>
<dbReference type="CDD" id="cd00146">
    <property type="entry name" value="PKD"/>
    <property type="match status" value="1"/>
</dbReference>
<dbReference type="InterPro" id="IPR029062">
    <property type="entry name" value="Class_I_gatase-like"/>
</dbReference>
<dbReference type="SUPFAM" id="SSF49299">
    <property type="entry name" value="PKD domain"/>
    <property type="match status" value="1"/>
</dbReference>
<dbReference type="SMART" id="SM00606">
    <property type="entry name" value="CBD_IV"/>
    <property type="match status" value="1"/>
</dbReference>
<dbReference type="EMBL" id="JACGWZ010000002">
    <property type="protein sequence ID" value="MBA8824899.1"/>
    <property type="molecule type" value="Genomic_DNA"/>
</dbReference>
<dbReference type="AlphaFoldDB" id="A0A839DVV6"/>
<keyword evidence="1" id="KW-0732">Signal</keyword>
<gene>
    <name evidence="5" type="ORF">FHX42_002246</name>
</gene>
<dbReference type="GO" id="GO:0005975">
    <property type="term" value="P:carbohydrate metabolic process"/>
    <property type="evidence" value="ECO:0007669"/>
    <property type="project" value="UniProtKB-ARBA"/>
</dbReference>
<dbReference type="Pfam" id="PF06283">
    <property type="entry name" value="ThuA"/>
    <property type="match status" value="1"/>
</dbReference>
<dbReference type="Gene3D" id="2.60.40.10">
    <property type="entry name" value="Immunoglobulins"/>
    <property type="match status" value="1"/>
</dbReference>
<dbReference type="InterPro" id="IPR022409">
    <property type="entry name" value="PKD/Chitinase_dom"/>
</dbReference>
<dbReference type="Pfam" id="PF18911">
    <property type="entry name" value="PKD_4"/>
    <property type="match status" value="1"/>
</dbReference>
<dbReference type="SUPFAM" id="SSF49785">
    <property type="entry name" value="Galactose-binding domain-like"/>
    <property type="match status" value="1"/>
</dbReference>
<feature type="domain" description="CBM6" evidence="4">
    <location>
        <begin position="946"/>
        <end position="1069"/>
    </location>
</feature>
<evidence type="ECO:0000259" key="4">
    <source>
        <dbReference type="PROSITE" id="PS51175"/>
    </source>
</evidence>
<name>A0A839DVV6_9PSEU</name>
<dbReference type="InterPro" id="IPR029010">
    <property type="entry name" value="ThuA-like"/>
</dbReference>
<dbReference type="InterPro" id="IPR000601">
    <property type="entry name" value="PKD_dom"/>
</dbReference>
<feature type="compositionally biased region" description="Low complexity" evidence="2">
    <location>
        <begin position="275"/>
        <end position="288"/>
    </location>
</feature>
<evidence type="ECO:0000313" key="5">
    <source>
        <dbReference type="EMBL" id="MBA8824899.1"/>
    </source>
</evidence>
<dbReference type="InterPro" id="IPR005084">
    <property type="entry name" value="CBM6"/>
</dbReference>
<dbReference type="Proteomes" id="UP000569329">
    <property type="component" value="Unassembled WGS sequence"/>
</dbReference>
<dbReference type="InterPro" id="IPR012938">
    <property type="entry name" value="Glc/Sorbosone_DH"/>
</dbReference>
<dbReference type="Pfam" id="PF07995">
    <property type="entry name" value="GSDH"/>
    <property type="match status" value="1"/>
</dbReference>
<dbReference type="InterPro" id="IPR035986">
    <property type="entry name" value="PKD_dom_sf"/>
</dbReference>
<keyword evidence="6" id="KW-1185">Reference proteome</keyword>
<dbReference type="PROSITE" id="PS51175">
    <property type="entry name" value="CBM6"/>
    <property type="match status" value="1"/>
</dbReference>
<feature type="region of interest" description="Disordered" evidence="2">
    <location>
        <begin position="1074"/>
        <end position="1097"/>
    </location>
</feature>
<dbReference type="Gene3D" id="2.120.10.30">
    <property type="entry name" value="TolB, C-terminal domain"/>
    <property type="match status" value="1"/>
</dbReference>
<dbReference type="InterPro" id="IPR006584">
    <property type="entry name" value="Cellulose-bd_IV"/>
</dbReference>
<evidence type="ECO:0000313" key="6">
    <source>
        <dbReference type="Proteomes" id="UP000569329"/>
    </source>
</evidence>
<accession>A0A839DVV6</accession>
<dbReference type="RefSeq" id="WP_182544085.1">
    <property type="nucleotide sequence ID" value="NZ_JACGWZ010000002.1"/>
</dbReference>
<dbReference type="PANTHER" id="PTHR40469">
    <property type="entry name" value="SECRETED GLYCOSYL HYDROLASE"/>
    <property type="match status" value="1"/>
</dbReference>
<dbReference type="GO" id="GO:0030246">
    <property type="term" value="F:carbohydrate binding"/>
    <property type="evidence" value="ECO:0007669"/>
    <property type="project" value="InterPro"/>
</dbReference>
<dbReference type="Pfam" id="PF03422">
    <property type="entry name" value="CBM_6"/>
    <property type="match status" value="1"/>
</dbReference>
<dbReference type="SMART" id="SM00089">
    <property type="entry name" value="PKD"/>
    <property type="match status" value="1"/>
</dbReference>
<dbReference type="PROSITE" id="PS50093">
    <property type="entry name" value="PKD"/>
    <property type="match status" value="1"/>
</dbReference>
<proteinExistence type="predicted"/>
<reference evidence="5 6" key="1">
    <citation type="submission" date="2020-07" db="EMBL/GenBank/DDBJ databases">
        <title>Sequencing the genomes of 1000 actinobacteria strains.</title>
        <authorList>
            <person name="Klenk H.-P."/>
        </authorList>
    </citation>
    <scope>NUCLEOTIDE SEQUENCE [LARGE SCALE GENOMIC DNA]</scope>
    <source>
        <strain evidence="5 6">DSM 45975</strain>
    </source>
</reference>
<dbReference type="InterPro" id="IPR011041">
    <property type="entry name" value="Quinoprot_gluc/sorb_DH_b-prop"/>
</dbReference>
<dbReference type="Gene3D" id="2.60.120.260">
    <property type="entry name" value="Galactose-binding domain-like"/>
    <property type="match status" value="1"/>
</dbReference>
<dbReference type="InterPro" id="IPR008979">
    <property type="entry name" value="Galactose-bd-like_sf"/>
</dbReference>
<dbReference type="InterPro" id="IPR011042">
    <property type="entry name" value="6-blade_b-propeller_TolB-like"/>
</dbReference>
<evidence type="ECO:0000256" key="1">
    <source>
        <dbReference type="ARBA" id="ARBA00022729"/>
    </source>
</evidence>
<comment type="caution">
    <text evidence="5">The sequence shown here is derived from an EMBL/GenBank/DDBJ whole genome shotgun (WGS) entry which is preliminary data.</text>
</comment>
<feature type="domain" description="PKD" evidence="3">
    <location>
        <begin position="750"/>
        <end position="834"/>
    </location>
</feature>
<evidence type="ECO:0000256" key="2">
    <source>
        <dbReference type="SAM" id="MobiDB-lite"/>
    </source>
</evidence>
<dbReference type="PANTHER" id="PTHR40469:SF2">
    <property type="entry name" value="GALACTOSE-BINDING DOMAIN-LIKE SUPERFAMILY PROTEIN"/>
    <property type="match status" value="1"/>
</dbReference>
<dbReference type="CDD" id="cd04084">
    <property type="entry name" value="CBM6_xylanase-like"/>
    <property type="match status" value="1"/>
</dbReference>
<dbReference type="SUPFAM" id="SSF52317">
    <property type="entry name" value="Class I glutamine amidotransferase-like"/>
    <property type="match status" value="1"/>
</dbReference>
<dbReference type="Gene3D" id="3.40.50.880">
    <property type="match status" value="1"/>
</dbReference>
<protein>
    <submittedName>
        <fullName evidence="5">Glucose/arabinose dehydrogenase/PKD repeat protein</fullName>
    </submittedName>
</protein>
<dbReference type="SUPFAM" id="SSF50952">
    <property type="entry name" value="Soluble quinoprotein glucose dehydrogenase"/>
    <property type="match status" value="1"/>
</dbReference>
<evidence type="ECO:0000259" key="3">
    <source>
        <dbReference type="PROSITE" id="PS50093"/>
    </source>
</evidence>
<sequence>MREATTNEPELSHRSRWRTRLRSTAVVLLATLTGLAGGITAQAHPGHEHSDEPQVLVFSRTEGYRHQSIPSGIRTIERLGDRNGFTVETTEDAGAFTDANLDRFDAVVWLSTTGDVLDDEQQAAFERYVRSGGGYAGVHAASDTEYQWPWYGDLVGAYFRSHPSIQQATVDVEDRGNVSTRHLPKRWQRTDEWYNYRDNPREDVHVLASLDESTYRPGAGAMGDHPIAWCHDFDGGRSWYTGGGHTEESYTDPKFVRHLLGGIRTAIGSPEANCGAPGKPENPGNPGKQQPPPDSAFEQLTLAKGEREVGEPMAMAVLPDRRVLHTSRSGEVYLTTPRGSTTQAARVPVYNHDEDGLQGIAVDPNFAENRWVYLYYAPELDTPPGDAPKQGDPADFAPFEGHNQLSRFKLVDGKLDMASEQQILRVNTDRGLCCHAGGEIDFAQGDLYLSTGDDTNPFASNGYTPIDERADRNPAFDAQRSAGNTNDLRGKLLRITVQPDGSYTVPEGNLFPESEDPDDKTRPEIYAMGFRNPFRFSVDEETGWIHLGDYGPDAGSSDPDRGPGGTVEFNLIKKPGNYGWPYCVGDNKPFVDYDFATGESGEPFDCAAPKNTSPHNTGLVDLPPVQPAWLPYDDGSVPALGSGPESPMGGPTYHYDPSLKSPTKFPKYFDDKVFNYEWDRGWIKEFTLGKNGGLTGIKPFFASMDLIRPMNLEFGPQGSLYVLDYGSSYFGGAADSALYRIDHSPDSKTPDVSVTADKTSGRAPLTVTFDPAGTEDPEGEKLSYAWDFTDDGTVDSTEAGPVSFTYEQRGAYTATLAVTDADGKTGYAGVRIVVGNTPPQVQLELPPTGGTFAFGDQVPFEVTVTDAEDTEIDCSRVKVSYALGHDTHAHPLSEATGCKGVIETPADEGHGLDADLFGVIKATYTDSGSGDLPPVRGSERIVLQPKNKQAEFFDEAQGVELVEEPGAAGGTKVGAIDPGDWISVDPVDLTGVEGIGYRVSASGSGGTVEVRSGAPDGPLVSTAEVPGSGTSYVDIAPAAVTDRSHSGPLYFVFRGAGSDLLALDEIHFSGPGVSGSVSAEQLRSKRVAQGTLPRGDR</sequence>
<dbReference type="InterPro" id="IPR013783">
    <property type="entry name" value="Ig-like_fold"/>
</dbReference>